<dbReference type="GO" id="GO:0005524">
    <property type="term" value="F:ATP binding"/>
    <property type="evidence" value="ECO:0007669"/>
    <property type="project" value="UniProtKB-KW"/>
</dbReference>
<keyword evidence="3" id="KW-0067">ATP-binding</keyword>
<dbReference type="Gene3D" id="3.40.50.300">
    <property type="entry name" value="P-loop containing nucleotide triphosphate hydrolases"/>
    <property type="match status" value="1"/>
</dbReference>
<proteinExistence type="predicted"/>
<sequence length="138" mass="15837">MLEIINLDKKFKNKIVLSSVNMRLDSTGIIFFLGKNGAGKTTFFNCIMGFEDYSGEIMKSRNIAAVFDESHLYCNLNAYDNIALLVRRDLDENEQELLLKYIDVSVLKRKVKSYSLGQKKDFVDSYRYIHKAGNAYLG</sequence>
<dbReference type="InterPro" id="IPR051782">
    <property type="entry name" value="ABC_Transporter_VariousFunc"/>
</dbReference>
<evidence type="ECO:0000256" key="1">
    <source>
        <dbReference type="ARBA" id="ARBA00022448"/>
    </source>
</evidence>
<dbReference type="RefSeq" id="WP_036077292.1">
    <property type="nucleotide sequence ID" value="NZ_AODE01000007.1"/>
</dbReference>
<dbReference type="GO" id="GO:0016887">
    <property type="term" value="F:ATP hydrolysis activity"/>
    <property type="evidence" value="ECO:0007669"/>
    <property type="project" value="InterPro"/>
</dbReference>
<keyword evidence="2" id="KW-0547">Nucleotide-binding</keyword>
<dbReference type="InterPro" id="IPR027417">
    <property type="entry name" value="P-loop_NTPase"/>
</dbReference>
<keyword evidence="1" id="KW-0813">Transport</keyword>
<dbReference type="SUPFAM" id="SSF52540">
    <property type="entry name" value="P-loop containing nucleoside triphosphate hydrolases"/>
    <property type="match status" value="1"/>
</dbReference>
<dbReference type="InterPro" id="IPR003439">
    <property type="entry name" value="ABC_transporter-like_ATP-bd"/>
</dbReference>
<protein>
    <submittedName>
        <fullName evidence="5">Multidrug ABC transporter ATPase</fullName>
    </submittedName>
</protein>
<dbReference type="OrthoDB" id="1689883at2"/>
<evidence type="ECO:0000259" key="4">
    <source>
        <dbReference type="Pfam" id="PF00005"/>
    </source>
</evidence>
<organism evidence="5 6">
    <name type="scientific">Listeria cornellensis FSL F6-0969</name>
    <dbReference type="NCBI Taxonomy" id="1265820"/>
    <lineage>
        <taxon>Bacteria</taxon>
        <taxon>Bacillati</taxon>
        <taxon>Bacillota</taxon>
        <taxon>Bacilli</taxon>
        <taxon>Bacillales</taxon>
        <taxon>Listeriaceae</taxon>
        <taxon>Listeria</taxon>
    </lineage>
</organism>
<name>W7C4I7_9LIST</name>
<keyword evidence="6" id="KW-1185">Reference proteome</keyword>
<dbReference type="PANTHER" id="PTHR42939">
    <property type="entry name" value="ABC TRANSPORTER ATP-BINDING PROTEIN ALBC-RELATED"/>
    <property type="match status" value="1"/>
</dbReference>
<evidence type="ECO:0000313" key="5">
    <source>
        <dbReference type="EMBL" id="EUJ32145.1"/>
    </source>
</evidence>
<dbReference type="Pfam" id="PF00005">
    <property type="entry name" value="ABC_tran"/>
    <property type="match status" value="1"/>
</dbReference>
<dbReference type="Proteomes" id="UP000019254">
    <property type="component" value="Unassembled WGS sequence"/>
</dbReference>
<dbReference type="AlphaFoldDB" id="W7C4I7"/>
<accession>W7C4I7</accession>
<evidence type="ECO:0000313" key="6">
    <source>
        <dbReference type="Proteomes" id="UP000019254"/>
    </source>
</evidence>
<evidence type="ECO:0000256" key="2">
    <source>
        <dbReference type="ARBA" id="ARBA00022741"/>
    </source>
</evidence>
<dbReference type="PANTHER" id="PTHR42939:SF1">
    <property type="entry name" value="ABC TRANSPORTER ATP-BINDING PROTEIN ALBC-RELATED"/>
    <property type="match status" value="1"/>
</dbReference>
<feature type="domain" description="ABC transporter" evidence="4">
    <location>
        <begin position="17"/>
        <end position="120"/>
    </location>
</feature>
<evidence type="ECO:0000256" key="3">
    <source>
        <dbReference type="ARBA" id="ARBA00022840"/>
    </source>
</evidence>
<dbReference type="PATRIC" id="fig|1265820.5.peg.596"/>
<comment type="caution">
    <text evidence="5">The sequence shown here is derived from an EMBL/GenBank/DDBJ whole genome shotgun (WGS) entry which is preliminary data.</text>
</comment>
<dbReference type="EMBL" id="AODE01000007">
    <property type="protein sequence ID" value="EUJ32145.1"/>
    <property type="molecule type" value="Genomic_DNA"/>
</dbReference>
<reference evidence="5 6" key="1">
    <citation type="journal article" date="2014" name="Int. J. Syst. Evol. Microbiol.">
        <title>Listeria floridensis sp. nov., Listeria aquatica sp. nov., Listeria cornellensis sp. nov., Listeria riparia sp. nov. and Listeria grandensis sp. nov., from agricultural and natural environments.</title>
        <authorList>
            <person name="den Bakker H.C."/>
            <person name="Warchocki S."/>
            <person name="Wright E.M."/>
            <person name="Allred A.F."/>
            <person name="Ahlstrom C."/>
            <person name="Manuel C.S."/>
            <person name="Stasiewicz M.J."/>
            <person name="Burrell A."/>
            <person name="Roof S."/>
            <person name="Strawn L."/>
            <person name="Fortes E.D."/>
            <person name="Nightingale K.K."/>
            <person name="Kephart D."/>
            <person name="Wiedmann M."/>
        </authorList>
    </citation>
    <scope>NUCLEOTIDE SEQUENCE [LARGE SCALE GENOMIC DNA]</scope>
    <source>
        <strain evidence="6">FSL F6-969</strain>
    </source>
</reference>
<gene>
    <name evidence="5" type="ORF">PCORN_03053</name>
</gene>
<dbReference type="STRING" id="1265820.PCORN_03053"/>